<comment type="caution">
    <text evidence="4">The sequence shown here is derived from an EMBL/GenBank/DDBJ whole genome shotgun (WGS) entry which is preliminary data.</text>
</comment>
<dbReference type="InterPro" id="IPR006311">
    <property type="entry name" value="TAT_signal"/>
</dbReference>
<keyword evidence="2" id="KW-0472">Membrane</keyword>
<keyword evidence="3" id="KW-0732">Signal</keyword>
<feature type="region of interest" description="Disordered" evidence="1">
    <location>
        <begin position="417"/>
        <end position="437"/>
    </location>
</feature>
<reference evidence="5" key="1">
    <citation type="journal article" date="2019" name="Int. J. Syst. Evol. Microbiol.">
        <title>The Global Catalogue of Microorganisms (GCM) 10K type strain sequencing project: providing services to taxonomists for standard genome sequencing and annotation.</title>
        <authorList>
            <consortium name="The Broad Institute Genomics Platform"/>
            <consortium name="The Broad Institute Genome Sequencing Center for Infectious Disease"/>
            <person name="Wu L."/>
            <person name="Ma J."/>
        </authorList>
    </citation>
    <scope>NUCLEOTIDE SEQUENCE [LARGE SCALE GENOMIC DNA]</scope>
    <source>
        <strain evidence="5">JCM 16924</strain>
    </source>
</reference>
<feature type="compositionally biased region" description="Low complexity" evidence="1">
    <location>
        <begin position="456"/>
        <end position="472"/>
    </location>
</feature>
<evidence type="ECO:0008006" key="6">
    <source>
        <dbReference type="Google" id="ProtNLM"/>
    </source>
</evidence>
<feature type="signal peptide" evidence="3">
    <location>
        <begin position="1"/>
        <end position="30"/>
    </location>
</feature>
<feature type="transmembrane region" description="Helical" evidence="2">
    <location>
        <begin position="496"/>
        <end position="519"/>
    </location>
</feature>
<evidence type="ECO:0000313" key="5">
    <source>
        <dbReference type="Proteomes" id="UP001500456"/>
    </source>
</evidence>
<accession>A0ABP7T0V3</accession>
<sequence length="524" mass="53281">MTTRRRRVGAAVAAFAAAIAVWLPVTSAQAADGPVLRIHLQDDDLALPLPPSSDPPLINWGVHNDGPGTAEDVTIKADLSEVIDWVTPDASVPADHVYTWSARDVPEGAADGSLIGLNAKPGTPLGTTGTVTLSGTSANGTVVPVTVQVTVGSTELKVNPLPNREGDKPGSTIEAPVTISNTGSLPAEGVQLRMLTTLGLSYENRFSNCVYSTVTSGPRESYAPQQALCTFDTVIEPGKSYRLDRPVGLDVGEDALFEYFGREALPVSGADATPPSGNGSALSLVPAGDAAADATEVGRQEIDVANTADMVAGGDTAEGAPGDMVYVDVSLSNEGPGRVGYINGDFYPSLVLTVPTGAKAVEIPDQCSVWSKEASSGTGEKTPGAPEYICVPRPSEFTVGDIRTYRFGLQVRDNAVTTTGQAQASTPSGSALSFDDRHGNDTAAVTVKVEGGDGAAGPSASASASATPTADGNTPRTQTVSDAGDTGSLASTGGSGILPVAAATGAGALLLGGALVLFVRHRRA</sequence>
<evidence type="ECO:0000256" key="1">
    <source>
        <dbReference type="SAM" id="MobiDB-lite"/>
    </source>
</evidence>
<gene>
    <name evidence="4" type="ORF">GCM10022232_73930</name>
</gene>
<evidence type="ECO:0000313" key="4">
    <source>
        <dbReference type="EMBL" id="GAA4019106.1"/>
    </source>
</evidence>
<keyword evidence="2" id="KW-0812">Transmembrane</keyword>
<evidence type="ECO:0000256" key="3">
    <source>
        <dbReference type="SAM" id="SignalP"/>
    </source>
</evidence>
<protein>
    <recommendedName>
        <fullName evidence="6">Gram-positive cocci surface proteins LPxTG domain-containing protein</fullName>
    </recommendedName>
</protein>
<feature type="compositionally biased region" description="Polar residues" evidence="1">
    <location>
        <begin position="417"/>
        <end position="431"/>
    </location>
</feature>
<dbReference type="PROSITE" id="PS51318">
    <property type="entry name" value="TAT"/>
    <property type="match status" value="1"/>
</dbReference>
<dbReference type="Proteomes" id="UP001500456">
    <property type="component" value="Unassembled WGS sequence"/>
</dbReference>
<dbReference type="EMBL" id="BAAAZX010000028">
    <property type="protein sequence ID" value="GAA4019106.1"/>
    <property type="molecule type" value="Genomic_DNA"/>
</dbReference>
<feature type="chain" id="PRO_5046966507" description="Gram-positive cocci surface proteins LPxTG domain-containing protein" evidence="3">
    <location>
        <begin position="31"/>
        <end position="524"/>
    </location>
</feature>
<keyword evidence="2" id="KW-1133">Transmembrane helix</keyword>
<name>A0ABP7T0V3_9ACTN</name>
<feature type="region of interest" description="Disordered" evidence="1">
    <location>
        <begin position="450"/>
        <end position="487"/>
    </location>
</feature>
<proteinExistence type="predicted"/>
<keyword evidence="5" id="KW-1185">Reference proteome</keyword>
<dbReference type="RefSeq" id="WP_345569368.1">
    <property type="nucleotide sequence ID" value="NZ_BAAAZX010000028.1"/>
</dbReference>
<evidence type="ECO:0000256" key="2">
    <source>
        <dbReference type="SAM" id="Phobius"/>
    </source>
</evidence>
<organism evidence="4 5">
    <name type="scientific">Streptomyces plumbiresistens</name>
    <dbReference type="NCBI Taxonomy" id="511811"/>
    <lineage>
        <taxon>Bacteria</taxon>
        <taxon>Bacillati</taxon>
        <taxon>Actinomycetota</taxon>
        <taxon>Actinomycetes</taxon>
        <taxon>Kitasatosporales</taxon>
        <taxon>Streptomycetaceae</taxon>
        <taxon>Streptomyces</taxon>
    </lineage>
</organism>